<name>A0A9E8NFZ8_9BACT</name>
<proteinExistence type="predicted"/>
<evidence type="ECO:0000313" key="2">
    <source>
        <dbReference type="EMBL" id="WAC14593.1"/>
    </source>
</evidence>
<feature type="transmembrane region" description="Helical" evidence="1">
    <location>
        <begin position="18"/>
        <end position="39"/>
    </location>
</feature>
<keyword evidence="1" id="KW-1133">Transmembrane helix</keyword>
<keyword evidence="1" id="KW-0812">Transmembrane</keyword>
<gene>
    <name evidence="2" type="ORF">ON006_11655</name>
</gene>
<accession>A0A9E8NFZ8</accession>
<organism evidence="2 3">
    <name type="scientific">Dyadobacter pollutisoli</name>
    <dbReference type="NCBI Taxonomy" id="2910158"/>
    <lineage>
        <taxon>Bacteria</taxon>
        <taxon>Pseudomonadati</taxon>
        <taxon>Bacteroidota</taxon>
        <taxon>Cytophagia</taxon>
        <taxon>Cytophagales</taxon>
        <taxon>Spirosomataceae</taxon>
        <taxon>Dyadobacter</taxon>
    </lineage>
</organism>
<dbReference type="AlphaFoldDB" id="A0A9E8NFZ8"/>
<keyword evidence="1" id="KW-0472">Membrane</keyword>
<evidence type="ECO:0000313" key="3">
    <source>
        <dbReference type="Proteomes" id="UP001164653"/>
    </source>
</evidence>
<protein>
    <submittedName>
        <fullName evidence="2">Uncharacterized protein</fullName>
    </submittedName>
</protein>
<dbReference type="RefSeq" id="WP_244819962.1">
    <property type="nucleotide sequence ID" value="NZ_CP112998.1"/>
</dbReference>
<dbReference type="Proteomes" id="UP001164653">
    <property type="component" value="Chromosome"/>
</dbReference>
<keyword evidence="3" id="KW-1185">Reference proteome</keyword>
<reference evidence="2" key="1">
    <citation type="submission" date="2022-11" db="EMBL/GenBank/DDBJ databases">
        <title>Dyadobacter pollutisoli sp. nov., isolated from plastic dumped soil.</title>
        <authorList>
            <person name="Kim J.M."/>
            <person name="Kim K.R."/>
            <person name="Lee J.K."/>
            <person name="Hao L."/>
            <person name="Jeon C.O."/>
        </authorList>
    </citation>
    <scope>NUCLEOTIDE SEQUENCE</scope>
    <source>
        <strain evidence="2">U1</strain>
    </source>
</reference>
<dbReference type="KEGG" id="dpf:ON006_11655"/>
<dbReference type="EMBL" id="CP112998">
    <property type="protein sequence ID" value="WAC14593.1"/>
    <property type="molecule type" value="Genomic_DNA"/>
</dbReference>
<sequence>MDASTEARYLHVVTHIHAWYPGLKPWVGGVFFFLVRAAWRNWQGNSRNLLGIAGACLLFFAKDDASLFAKAKDAAKKVIDSKAYALHPQFQEIFMEHE</sequence>
<evidence type="ECO:0000256" key="1">
    <source>
        <dbReference type="SAM" id="Phobius"/>
    </source>
</evidence>